<gene>
    <name evidence="2" type="ORF">CAUPRSCDRAFT_12420</name>
</gene>
<dbReference type="EMBL" id="ML010751">
    <property type="protein sequence ID" value="RKO95881.1"/>
    <property type="molecule type" value="Genomic_DNA"/>
</dbReference>
<name>A0A4P9WRM9_9FUNG</name>
<protein>
    <submittedName>
        <fullName evidence="2">Uncharacterized protein</fullName>
    </submittedName>
</protein>
<organism evidence="2 3">
    <name type="scientific">Caulochytrium protostelioides</name>
    <dbReference type="NCBI Taxonomy" id="1555241"/>
    <lineage>
        <taxon>Eukaryota</taxon>
        <taxon>Fungi</taxon>
        <taxon>Fungi incertae sedis</taxon>
        <taxon>Chytridiomycota</taxon>
        <taxon>Chytridiomycota incertae sedis</taxon>
        <taxon>Chytridiomycetes</taxon>
        <taxon>Caulochytriales</taxon>
        <taxon>Caulochytriaceae</taxon>
        <taxon>Caulochytrium</taxon>
    </lineage>
</organism>
<accession>A0A4P9WRM9</accession>
<feature type="region of interest" description="Disordered" evidence="1">
    <location>
        <begin position="9"/>
        <end position="30"/>
    </location>
</feature>
<evidence type="ECO:0000313" key="2">
    <source>
        <dbReference type="EMBL" id="RKO95881.1"/>
    </source>
</evidence>
<feature type="non-terminal residue" evidence="2">
    <location>
        <position position="1"/>
    </location>
</feature>
<dbReference type="AlphaFoldDB" id="A0A4P9WRM9"/>
<reference evidence="3" key="1">
    <citation type="journal article" date="2018" name="Nat. Microbiol.">
        <title>Leveraging single-cell genomics to expand the fungal tree of life.</title>
        <authorList>
            <person name="Ahrendt S.R."/>
            <person name="Quandt C.A."/>
            <person name="Ciobanu D."/>
            <person name="Clum A."/>
            <person name="Salamov A."/>
            <person name="Andreopoulos B."/>
            <person name="Cheng J.F."/>
            <person name="Woyke T."/>
            <person name="Pelin A."/>
            <person name="Henrissat B."/>
            <person name="Reynolds N.K."/>
            <person name="Benny G.L."/>
            <person name="Smith M.E."/>
            <person name="James T.Y."/>
            <person name="Grigoriev I.V."/>
        </authorList>
    </citation>
    <scope>NUCLEOTIDE SEQUENCE [LARGE SCALE GENOMIC DNA]</scope>
    <source>
        <strain evidence="3">ATCC 52028</strain>
    </source>
</reference>
<dbReference type="Proteomes" id="UP000268535">
    <property type="component" value="Unassembled WGS sequence"/>
</dbReference>
<evidence type="ECO:0000256" key="1">
    <source>
        <dbReference type="SAM" id="MobiDB-lite"/>
    </source>
</evidence>
<evidence type="ECO:0000313" key="3">
    <source>
        <dbReference type="Proteomes" id="UP000268535"/>
    </source>
</evidence>
<sequence length="394" mass="43317">CVSLVVTALPAGEKRPHGSDDFGWRPHRNPYGNQASSFGNQAPEDFQTFGHPPYNPLTPQGYTAPYLQSQFTSAHRQSGSLYSQTPIDNQPGIPLPGTALGLSSEMNQPFSGLSTPFQPHDSSRMAGTPFWPNQLTTLPGSQATLGSGFFNDIQLPDDSQHYTLDDDPSLVDLDWNSKDPSGYGGNPFAVVQPHTYPTNKPMNRQKLPAIYSRVIENPTPGSILPLDDQSLYQGLMSQYPYEYGDPVAADPSPKYTAGVADYTPVIVPSLPPHQRATIKNPVRLSPSGMTRQSGLIQDPNPGAAIAMPETSALAPITRKYWDLLGEDGADLEKPIRYFEKKIVELHDLPSPGDDGAHLNRLFKMLPKPHTDKFFFPDLIVFNAAYLKYRVTEKP</sequence>
<proteinExistence type="predicted"/>
<feature type="compositionally biased region" description="Basic and acidic residues" evidence="1">
    <location>
        <begin position="12"/>
        <end position="24"/>
    </location>
</feature>